<feature type="domain" description="C2" evidence="2">
    <location>
        <begin position="8"/>
        <end position="129"/>
    </location>
</feature>
<feature type="region of interest" description="Disordered" evidence="1">
    <location>
        <begin position="827"/>
        <end position="877"/>
    </location>
</feature>
<dbReference type="OrthoDB" id="270970at2759"/>
<feature type="region of interest" description="Disordered" evidence="1">
    <location>
        <begin position="148"/>
        <end position="531"/>
    </location>
</feature>
<dbReference type="SMART" id="SM00239">
    <property type="entry name" value="C2"/>
    <property type="match status" value="1"/>
</dbReference>
<dbReference type="Proteomes" id="UP000070501">
    <property type="component" value="Unassembled WGS sequence"/>
</dbReference>
<organism evidence="3 4">
    <name type="scientific">Microdochium bolleyi</name>
    <dbReference type="NCBI Taxonomy" id="196109"/>
    <lineage>
        <taxon>Eukaryota</taxon>
        <taxon>Fungi</taxon>
        <taxon>Dikarya</taxon>
        <taxon>Ascomycota</taxon>
        <taxon>Pezizomycotina</taxon>
        <taxon>Sordariomycetes</taxon>
        <taxon>Xylariomycetidae</taxon>
        <taxon>Xylariales</taxon>
        <taxon>Microdochiaceae</taxon>
        <taxon>Microdochium</taxon>
    </lineage>
</organism>
<feature type="compositionally biased region" description="Polar residues" evidence="1">
    <location>
        <begin position="635"/>
        <end position="644"/>
    </location>
</feature>
<proteinExistence type="predicted"/>
<name>A0A136J1G9_9PEZI</name>
<dbReference type="InterPro" id="IPR035892">
    <property type="entry name" value="C2_domain_sf"/>
</dbReference>
<feature type="compositionally biased region" description="Basic and acidic residues" evidence="1">
    <location>
        <begin position="367"/>
        <end position="378"/>
    </location>
</feature>
<dbReference type="STRING" id="196109.A0A136J1G9"/>
<dbReference type="Gene3D" id="2.60.40.150">
    <property type="entry name" value="C2 domain"/>
    <property type="match status" value="1"/>
</dbReference>
<evidence type="ECO:0000313" key="4">
    <source>
        <dbReference type="Proteomes" id="UP000070501"/>
    </source>
</evidence>
<dbReference type="CDD" id="cd08681">
    <property type="entry name" value="C2_fungal_Inn1p-like"/>
    <property type="match status" value="1"/>
</dbReference>
<dbReference type="InterPro" id="IPR052981">
    <property type="entry name" value="Ingression_C2_domain"/>
</dbReference>
<sequence>MAAKANPLSGMHTAGIFSDMSIDGPDIGTLVLIVDRAKNLPNRKTIGKQDPYVAARLGKEAKKTTTDIRGGQTPRWDQELRFDVHDSPDYYQLKLSVFNDDKKTDLIGETWIDLRDIIVPGGGQNDHWHTLNCKGKYAGEIRIETTFYDSRPKPDKPVPAPRAAASRGDNADGTSPGIPGGPKPMVKRRPLPSDPNARKQPERVESGPRRLPERVESGPRPQPTAPGSMLPKQSPLQAIEYAQNPPQVRQERSSEDFAGSPGPDHHYADAQRITPRRSYEEQTHRAQNSYNPPRVEDQRLQYGQGFSEFDAPPPLGRAARHSFGAIEQAPPPPPPAHRSRGGSVPSHEMVHRASFDVSPHKATPPMMRHDVLRNEAHRHSIATSPSASTVPYPGRPAYRPYDSAPEVPNGTQYHDSDHYHHPSPPRHHSYDSAYESHSRPMQPTVEDVPESWTPPKARSSQPQEVRTPPNPRTSYQRRSSYEPAFEDDHDLYMSTSPAPLNIGGRGSAISNRYQNSPSPLAIESPSYDNPDNRSMSNAIVPRGYSHASMSALPAPDYSQDSYISQGNELALRGRQRSADFSAASIPATLIPGFDPSMQEIADRIYEDRRRERRYTQPVPVATPTRGRQHEEDHMQYNSHASSHGQYHGDTRTYGRTPPAYGGESTSPSSALVASQRSRGVSPVPNPSHTIKRKSVSPAPPPADDRSDGRRLSGVPFGPDDYDELNPSVVSARDSGAAAQHYTNPQGKIVTNDGREVDPSDHLPEDTWAPEPEPKKPLHNSEEHRARPALSGAHPMPASGHKNIRVTVRPHSMAPMSAHAVAPLAIMDREPPAPLPNSAGRNRLQKKQHRASALPAPVSSGSSPLGPASAHHRNSTPPRALVRASTFDYENHVVPYGSSSGAARTGYGNAPPIPAKIPVMSGGMGPVSYEQGPSGNGGDWALMQEMSRIDLGSGRARRHGGY</sequence>
<dbReference type="PANTHER" id="PTHR47052">
    <property type="entry name" value="CONSERVED SERINE PROLINE-RICH PROTEIN (AFU_ORTHOLOGUE AFUA_2G01790)"/>
    <property type="match status" value="1"/>
</dbReference>
<evidence type="ECO:0000259" key="2">
    <source>
        <dbReference type="PROSITE" id="PS50004"/>
    </source>
</evidence>
<dbReference type="PANTHER" id="PTHR47052:SF3">
    <property type="entry name" value="INGRESSION PROTEIN 1"/>
    <property type="match status" value="1"/>
</dbReference>
<dbReference type="AlphaFoldDB" id="A0A136J1G9"/>
<feature type="compositionally biased region" description="Basic and acidic residues" evidence="1">
    <location>
        <begin position="771"/>
        <end position="785"/>
    </location>
</feature>
<feature type="compositionally biased region" description="Polar residues" evidence="1">
    <location>
        <begin position="508"/>
        <end position="518"/>
    </location>
</feature>
<dbReference type="InterPro" id="IPR000008">
    <property type="entry name" value="C2_dom"/>
</dbReference>
<dbReference type="Pfam" id="PF00168">
    <property type="entry name" value="C2"/>
    <property type="match status" value="1"/>
</dbReference>
<feature type="compositionally biased region" description="Basic and acidic residues" evidence="1">
    <location>
        <begin position="196"/>
        <end position="217"/>
    </location>
</feature>
<feature type="compositionally biased region" description="Basic and acidic residues" evidence="1">
    <location>
        <begin position="752"/>
        <end position="764"/>
    </location>
</feature>
<dbReference type="PROSITE" id="PS50004">
    <property type="entry name" value="C2"/>
    <property type="match status" value="1"/>
</dbReference>
<feature type="compositionally biased region" description="Polar residues" evidence="1">
    <location>
        <begin position="663"/>
        <end position="678"/>
    </location>
</feature>
<protein>
    <recommendedName>
        <fullName evidence="2">C2 domain-containing protein</fullName>
    </recommendedName>
</protein>
<keyword evidence="4" id="KW-1185">Reference proteome</keyword>
<dbReference type="InParanoid" id="A0A136J1G9"/>
<gene>
    <name evidence="3" type="ORF">Micbo1qcDRAFT_163524</name>
</gene>
<accession>A0A136J1G9</accession>
<evidence type="ECO:0000313" key="3">
    <source>
        <dbReference type="EMBL" id="KXJ90866.1"/>
    </source>
</evidence>
<feature type="region of interest" description="Disordered" evidence="1">
    <location>
        <begin position="607"/>
        <end position="798"/>
    </location>
</feature>
<feature type="compositionally biased region" description="Basic and acidic residues" evidence="1">
    <location>
        <begin position="428"/>
        <end position="438"/>
    </location>
</feature>
<evidence type="ECO:0000256" key="1">
    <source>
        <dbReference type="SAM" id="MobiDB-lite"/>
    </source>
</evidence>
<reference evidence="4" key="1">
    <citation type="submission" date="2016-02" db="EMBL/GenBank/DDBJ databases">
        <title>Draft genome sequence of Microdochium bolleyi, a fungal endophyte of beachgrass.</title>
        <authorList>
            <consortium name="DOE Joint Genome Institute"/>
            <person name="David A.S."/>
            <person name="May G."/>
            <person name="Haridas S."/>
            <person name="Lim J."/>
            <person name="Wang M."/>
            <person name="Labutti K."/>
            <person name="Lipzen A."/>
            <person name="Barry K."/>
            <person name="Grigoriev I.V."/>
        </authorList>
    </citation>
    <scope>NUCLEOTIDE SEQUENCE [LARGE SCALE GENOMIC DNA]</scope>
    <source>
        <strain evidence="4">J235TASD1</strain>
    </source>
</reference>
<dbReference type="InterPro" id="IPR037791">
    <property type="entry name" value="C2_fungal_Inn1"/>
</dbReference>
<feature type="compositionally biased region" description="Low complexity" evidence="1">
    <location>
        <begin position="850"/>
        <end position="868"/>
    </location>
</feature>
<dbReference type="SUPFAM" id="SSF49562">
    <property type="entry name" value="C2 domain (Calcium/lipid-binding domain, CaLB)"/>
    <property type="match status" value="1"/>
</dbReference>
<dbReference type="EMBL" id="KQ964251">
    <property type="protein sequence ID" value="KXJ90866.1"/>
    <property type="molecule type" value="Genomic_DNA"/>
</dbReference>